<feature type="region of interest" description="Disordered" evidence="8">
    <location>
        <begin position="1"/>
        <end position="47"/>
    </location>
</feature>
<evidence type="ECO:0000256" key="3">
    <source>
        <dbReference type="ARBA" id="ARBA00022448"/>
    </source>
</evidence>
<keyword evidence="11" id="KW-1185">Reference proteome</keyword>
<evidence type="ECO:0000256" key="9">
    <source>
        <dbReference type="SAM" id="Phobius"/>
    </source>
</evidence>
<feature type="transmembrane region" description="Helical" evidence="9">
    <location>
        <begin position="534"/>
        <end position="554"/>
    </location>
</feature>
<dbReference type="PANTHER" id="PTHR46494:SF1">
    <property type="entry name" value="CORA FAMILY METAL ION TRANSPORTER (EUROFUNG)"/>
    <property type="match status" value="1"/>
</dbReference>
<sequence>MMLQDPRFLDVPSPLPSPSPSTGRRRGPRPPPSYRHGTPSGPWPWVDIEDQVDKDRIEDPDNHLPMSGAPCPHVVLKGQEFCWCKYPQSMFPNWTQKQQSRSGIRQKIKSATSSTKRHRCFVYYVDVKNDGRFVNAGPARRVEDETLGTQWKLMMTERPHGSKARVVFIDDLTGPIMQMMGTRYNIEPFFFSSTLKGIPSRFQSNVEPNIGDHITITLSFIRTQNEVPEVETPDFPSPAGSVYTTATQATTRNRGPEPRLQGEELVIDTQKPLPLRSPGSVDQLLKADFVSLHMVRSLRSSTVISCHDKLETTKAETMHERFLLTGKSVYWSSIFEKTQDATFLLLSILWYVMYAWDEVFEALYKHICFLETEVMEADGLGLTQELHMIRAHLMHYESLLQDLQKTVEFVRNTPNPGLGNPDEPQEVRDTTRVLINRECHNMMRDIVRLERSRVMQDKRLKNVMDLGFSLVNIEDSRRMQRLTEAAVKDSAAMKQIAYLTMVFLPSTFVAGVFGMNIVEINPEGSASNMTLAKYFAVALPLTFVTIWIVIAYQIQIEDPRMSKVDKVGALPGNAASNVHGPVGGHGHIPKEATWKSEVAAKARAPRYRRLGAFSRLLWPFFLTMSMLERRKLVESRAKHRQATAAARCKYP</sequence>
<evidence type="ECO:0000256" key="8">
    <source>
        <dbReference type="SAM" id="MobiDB-lite"/>
    </source>
</evidence>
<keyword evidence="3" id="KW-0813">Transport</keyword>
<keyword evidence="4" id="KW-1003">Cell membrane</keyword>
<dbReference type="AlphaFoldDB" id="A0A8H5FL18"/>
<organism evidence="10 11">
    <name type="scientific">Ephemerocybe angulata</name>
    <dbReference type="NCBI Taxonomy" id="980116"/>
    <lineage>
        <taxon>Eukaryota</taxon>
        <taxon>Fungi</taxon>
        <taxon>Dikarya</taxon>
        <taxon>Basidiomycota</taxon>
        <taxon>Agaricomycotina</taxon>
        <taxon>Agaricomycetes</taxon>
        <taxon>Agaricomycetidae</taxon>
        <taxon>Agaricales</taxon>
        <taxon>Agaricineae</taxon>
        <taxon>Psathyrellaceae</taxon>
        <taxon>Ephemerocybe</taxon>
    </lineage>
</organism>
<evidence type="ECO:0000313" key="11">
    <source>
        <dbReference type="Proteomes" id="UP000541558"/>
    </source>
</evidence>
<dbReference type="GO" id="GO:0015087">
    <property type="term" value="F:cobalt ion transmembrane transporter activity"/>
    <property type="evidence" value="ECO:0007669"/>
    <property type="project" value="TreeGrafter"/>
</dbReference>
<reference evidence="10 11" key="1">
    <citation type="journal article" date="2020" name="ISME J.">
        <title>Uncovering the hidden diversity of litter-decomposition mechanisms in mushroom-forming fungi.</title>
        <authorList>
            <person name="Floudas D."/>
            <person name="Bentzer J."/>
            <person name="Ahren D."/>
            <person name="Johansson T."/>
            <person name="Persson P."/>
            <person name="Tunlid A."/>
        </authorList>
    </citation>
    <scope>NUCLEOTIDE SEQUENCE [LARGE SCALE GENOMIC DNA]</scope>
    <source>
        <strain evidence="10 11">CBS 175.51</strain>
    </source>
</reference>
<dbReference type="InterPro" id="IPR045861">
    <property type="entry name" value="CorA_cytoplasmic_dom"/>
</dbReference>
<gene>
    <name evidence="10" type="ORF">D9611_007772</name>
</gene>
<dbReference type="GO" id="GO:0005886">
    <property type="term" value="C:plasma membrane"/>
    <property type="evidence" value="ECO:0007669"/>
    <property type="project" value="UniProtKB-SubCell"/>
</dbReference>
<evidence type="ECO:0000256" key="1">
    <source>
        <dbReference type="ARBA" id="ARBA00004651"/>
    </source>
</evidence>
<dbReference type="GO" id="GO:0050897">
    <property type="term" value="F:cobalt ion binding"/>
    <property type="evidence" value="ECO:0007669"/>
    <property type="project" value="TreeGrafter"/>
</dbReference>
<dbReference type="InterPro" id="IPR045863">
    <property type="entry name" value="CorA_TM1_TM2"/>
</dbReference>
<dbReference type="OrthoDB" id="3231000at2759"/>
<dbReference type="SUPFAM" id="SSF143865">
    <property type="entry name" value="CorA soluble domain-like"/>
    <property type="match status" value="1"/>
</dbReference>
<comment type="similarity">
    <text evidence="2">Belongs to the CorA metal ion transporter (MIT) (TC 1.A.35) family.</text>
</comment>
<comment type="caution">
    <text evidence="10">The sequence shown here is derived from an EMBL/GenBank/DDBJ whole genome shotgun (WGS) entry which is preliminary data.</text>
</comment>
<dbReference type="InterPro" id="IPR002523">
    <property type="entry name" value="MgTranspt_CorA/ZnTranspt_ZntB"/>
</dbReference>
<accession>A0A8H5FL18</accession>
<evidence type="ECO:0000256" key="2">
    <source>
        <dbReference type="ARBA" id="ARBA00009765"/>
    </source>
</evidence>
<evidence type="ECO:0000313" key="10">
    <source>
        <dbReference type="EMBL" id="KAF5340258.1"/>
    </source>
</evidence>
<dbReference type="SUPFAM" id="SSF144083">
    <property type="entry name" value="Magnesium transport protein CorA, transmembrane region"/>
    <property type="match status" value="1"/>
</dbReference>
<proteinExistence type="inferred from homology"/>
<evidence type="ECO:0000256" key="7">
    <source>
        <dbReference type="ARBA" id="ARBA00023136"/>
    </source>
</evidence>
<evidence type="ECO:0000256" key="4">
    <source>
        <dbReference type="ARBA" id="ARBA00022475"/>
    </source>
</evidence>
<feature type="transmembrane region" description="Helical" evidence="9">
    <location>
        <begin position="496"/>
        <end position="514"/>
    </location>
</feature>
<keyword evidence="7 9" id="KW-0472">Membrane</keyword>
<evidence type="ECO:0000256" key="5">
    <source>
        <dbReference type="ARBA" id="ARBA00022692"/>
    </source>
</evidence>
<dbReference type="GO" id="GO:0015095">
    <property type="term" value="F:magnesium ion transmembrane transporter activity"/>
    <property type="evidence" value="ECO:0007669"/>
    <property type="project" value="TreeGrafter"/>
</dbReference>
<dbReference type="Gene3D" id="1.20.58.340">
    <property type="entry name" value="Magnesium transport protein CorA, transmembrane region"/>
    <property type="match status" value="1"/>
</dbReference>
<keyword evidence="5 9" id="KW-0812">Transmembrane</keyword>
<protein>
    <submittedName>
        <fullName evidence="10">Uncharacterized protein</fullName>
    </submittedName>
</protein>
<dbReference type="Pfam" id="PF01544">
    <property type="entry name" value="CorA"/>
    <property type="match status" value="1"/>
</dbReference>
<dbReference type="EMBL" id="JAACJK010000004">
    <property type="protein sequence ID" value="KAF5340258.1"/>
    <property type="molecule type" value="Genomic_DNA"/>
</dbReference>
<comment type="subcellular location">
    <subcellularLocation>
        <location evidence="1">Cell membrane</location>
        <topology evidence="1">Multi-pass membrane protein</topology>
    </subcellularLocation>
</comment>
<evidence type="ECO:0000256" key="6">
    <source>
        <dbReference type="ARBA" id="ARBA00022989"/>
    </source>
</evidence>
<dbReference type="PANTHER" id="PTHR46494">
    <property type="entry name" value="CORA FAMILY METAL ION TRANSPORTER (EUROFUNG)"/>
    <property type="match status" value="1"/>
</dbReference>
<dbReference type="GO" id="GO:0000287">
    <property type="term" value="F:magnesium ion binding"/>
    <property type="evidence" value="ECO:0007669"/>
    <property type="project" value="TreeGrafter"/>
</dbReference>
<keyword evidence="6 9" id="KW-1133">Transmembrane helix</keyword>
<name>A0A8H5FL18_9AGAR</name>
<dbReference type="Proteomes" id="UP000541558">
    <property type="component" value="Unassembled WGS sequence"/>
</dbReference>